<feature type="binding site" evidence="8">
    <location>
        <position position="251"/>
    </location>
    <ligand>
        <name>Mg(2+)</name>
        <dbReference type="ChEBI" id="CHEBI:18420"/>
    </ligand>
</feature>
<protein>
    <recommendedName>
        <fullName evidence="8">Protein nucleotidyltransferase YdiU</fullName>
        <ecNumber evidence="8">2.7.7.-</ecNumber>
    </recommendedName>
    <alternativeName>
        <fullName evidence="8">Protein adenylyltransferase YdiU</fullName>
        <ecNumber evidence="8">2.7.7.108</ecNumber>
    </alternativeName>
    <alternativeName>
        <fullName evidence="8">Protein uridylyltransferase YdiU</fullName>
        <ecNumber evidence="8">2.7.7.-</ecNumber>
    </alternativeName>
</protein>
<accession>A0A5Q0TII2</accession>
<comment type="catalytic activity">
    <reaction evidence="8">
        <text>L-seryl-[protein] + UTP = O-(5'-uridylyl)-L-seryl-[protein] + diphosphate</text>
        <dbReference type="Rhea" id="RHEA:64604"/>
        <dbReference type="Rhea" id="RHEA-COMP:9863"/>
        <dbReference type="Rhea" id="RHEA-COMP:16635"/>
        <dbReference type="ChEBI" id="CHEBI:29999"/>
        <dbReference type="ChEBI" id="CHEBI:33019"/>
        <dbReference type="ChEBI" id="CHEBI:46398"/>
        <dbReference type="ChEBI" id="CHEBI:156051"/>
    </reaction>
</comment>
<dbReference type="Pfam" id="PF02696">
    <property type="entry name" value="SelO"/>
    <property type="match status" value="1"/>
</dbReference>
<comment type="catalytic activity">
    <reaction evidence="8">
        <text>L-tyrosyl-[protein] + ATP = O-(5'-adenylyl)-L-tyrosyl-[protein] + diphosphate</text>
        <dbReference type="Rhea" id="RHEA:54288"/>
        <dbReference type="Rhea" id="RHEA-COMP:10136"/>
        <dbReference type="Rhea" id="RHEA-COMP:13846"/>
        <dbReference type="ChEBI" id="CHEBI:30616"/>
        <dbReference type="ChEBI" id="CHEBI:33019"/>
        <dbReference type="ChEBI" id="CHEBI:46858"/>
        <dbReference type="ChEBI" id="CHEBI:83624"/>
        <dbReference type="EC" id="2.7.7.108"/>
    </reaction>
</comment>
<evidence type="ECO:0000256" key="4">
    <source>
        <dbReference type="ARBA" id="ARBA00022723"/>
    </source>
</evidence>
<comment type="similarity">
    <text evidence="1 8">Belongs to the SELO family.</text>
</comment>
<dbReference type="Proteomes" id="UP000348942">
    <property type="component" value="Chromosome 2"/>
</dbReference>
<feature type="binding site" evidence="8">
    <location>
        <position position="90"/>
    </location>
    <ligand>
        <name>ATP</name>
        <dbReference type="ChEBI" id="CHEBI:30616"/>
    </ligand>
</feature>
<keyword evidence="4 8" id="KW-0479">Metal-binding</keyword>
<comment type="catalytic activity">
    <reaction evidence="8">
        <text>L-tyrosyl-[protein] + UTP = O-(5'-uridylyl)-L-tyrosyl-[protein] + diphosphate</text>
        <dbReference type="Rhea" id="RHEA:83887"/>
        <dbReference type="Rhea" id="RHEA-COMP:10136"/>
        <dbReference type="Rhea" id="RHEA-COMP:20238"/>
        <dbReference type="ChEBI" id="CHEBI:33019"/>
        <dbReference type="ChEBI" id="CHEBI:46398"/>
        <dbReference type="ChEBI" id="CHEBI:46858"/>
        <dbReference type="ChEBI" id="CHEBI:90602"/>
    </reaction>
</comment>
<comment type="catalytic activity">
    <reaction evidence="8">
        <text>L-seryl-[protein] + ATP = 3-O-(5'-adenylyl)-L-seryl-[protein] + diphosphate</text>
        <dbReference type="Rhea" id="RHEA:58120"/>
        <dbReference type="Rhea" id="RHEA-COMP:9863"/>
        <dbReference type="Rhea" id="RHEA-COMP:15073"/>
        <dbReference type="ChEBI" id="CHEBI:29999"/>
        <dbReference type="ChEBI" id="CHEBI:30616"/>
        <dbReference type="ChEBI" id="CHEBI:33019"/>
        <dbReference type="ChEBI" id="CHEBI:142516"/>
        <dbReference type="EC" id="2.7.7.108"/>
    </reaction>
</comment>
<keyword evidence="8" id="KW-0464">Manganese</keyword>
<feature type="binding site" evidence="8">
    <location>
        <position position="88"/>
    </location>
    <ligand>
        <name>ATP</name>
        <dbReference type="ChEBI" id="CHEBI:30616"/>
    </ligand>
</feature>
<feature type="binding site" evidence="8">
    <location>
        <position position="91"/>
    </location>
    <ligand>
        <name>ATP</name>
        <dbReference type="ChEBI" id="CHEBI:30616"/>
    </ligand>
</feature>
<dbReference type="RefSeq" id="WP_153448604.1">
    <property type="nucleotide sequence ID" value="NZ_CP045700.1"/>
</dbReference>
<feature type="binding site" evidence="8">
    <location>
        <position position="260"/>
    </location>
    <ligand>
        <name>Mg(2+)</name>
        <dbReference type="ChEBI" id="CHEBI:18420"/>
    </ligand>
</feature>
<dbReference type="AlphaFoldDB" id="A0A5Q0TII2"/>
<evidence type="ECO:0000256" key="8">
    <source>
        <dbReference type="HAMAP-Rule" id="MF_00692"/>
    </source>
</evidence>
<comment type="function">
    <text evidence="8">Nucleotidyltransferase involved in the post-translational modification of proteins. It can catalyze the addition of adenosine monophosphate (AMP) or uridine monophosphate (UMP) to a protein, resulting in modifications known as AMPylation and UMPylation.</text>
</comment>
<reference evidence="9 10" key="1">
    <citation type="submission" date="2019-10" db="EMBL/GenBank/DDBJ databases">
        <title>Vibrio sp. nov., isolated from Coralline algae surface.</title>
        <authorList>
            <person name="Geng Y."/>
            <person name="Zhang X."/>
        </authorList>
    </citation>
    <scope>NUCLEOTIDE SEQUENCE [LARGE SCALE GENOMIC DNA]</scope>
    <source>
        <strain evidence="9 10">SM1977</strain>
    </source>
</reference>
<evidence type="ECO:0000256" key="3">
    <source>
        <dbReference type="ARBA" id="ARBA00022695"/>
    </source>
</evidence>
<feature type="binding site" evidence="8">
    <location>
        <position position="260"/>
    </location>
    <ligand>
        <name>ATP</name>
        <dbReference type="ChEBI" id="CHEBI:30616"/>
    </ligand>
</feature>
<feature type="active site" description="Proton acceptor" evidence="8">
    <location>
        <position position="250"/>
    </location>
</feature>
<feature type="binding site" evidence="8">
    <location>
        <position position="123"/>
    </location>
    <ligand>
        <name>ATP</name>
        <dbReference type="ChEBI" id="CHEBI:30616"/>
    </ligand>
</feature>
<dbReference type="GO" id="GO:0070733">
    <property type="term" value="F:AMPylase activity"/>
    <property type="evidence" value="ECO:0007669"/>
    <property type="project" value="UniProtKB-EC"/>
</dbReference>
<sequence>MSAWSSATLQYSFHQLTDGFYHAVNPMALNKPEWVDWNADLADLLSLPQEENAQLLAEFSGQTIPQEFRPIAMKYAGHQFGHYNPDLGDGRGLLVAEIKGKDQHFYDLHIKGAGLTPYSRQGDGRAVLRSSIREYLCSEALHHLGIPTSRALGLINSRTPVYREKTETGAICIRVAQSHVRFGHFEHFFYTGQHEQLKQLLDYCIQHYFPEQQHQQKPYLAMFEQVVLSTAQLIAKWNAFGFAHGVLNTDNMSILGQTFDFGPFGFLDAYQPNYICNHSDYQGRYSFANQPNIGLWNLTALAHALSPFIERADLDAALAQYDPELNHEYSQLMRAKTGLNNKQPEDGELFNQLFALMAENKVDYTRFFRQLSMLDLPDLPDQSTQQSKISKNAQQQVLDLFIDRNAAKYWLDKYLTRAEQEPASTEQRCQSMRLANPKYILRNHLAQIAIDKAEDSDYSEVKILMELLKNPYKEQPKYDHYANLPPSWAQDLEISCSS</sequence>
<gene>
    <name evidence="8" type="primary">ydiU</name>
    <name evidence="8" type="synonym">selO</name>
    <name evidence="9" type="ORF">GFB47_13675</name>
</gene>
<dbReference type="EC" id="2.7.7.108" evidence="8"/>
<keyword evidence="6 8" id="KW-0067">ATP-binding</keyword>
<keyword evidence="2 8" id="KW-0808">Transferase</keyword>
<dbReference type="InterPro" id="IPR003846">
    <property type="entry name" value="SelO"/>
</dbReference>
<evidence type="ECO:0000256" key="5">
    <source>
        <dbReference type="ARBA" id="ARBA00022741"/>
    </source>
</evidence>
<comment type="catalytic activity">
    <reaction evidence="8">
        <text>L-histidyl-[protein] + UTP = N(tele)-(5'-uridylyl)-L-histidyl-[protein] + diphosphate</text>
        <dbReference type="Rhea" id="RHEA:83891"/>
        <dbReference type="Rhea" id="RHEA-COMP:9745"/>
        <dbReference type="Rhea" id="RHEA-COMP:20239"/>
        <dbReference type="ChEBI" id="CHEBI:29979"/>
        <dbReference type="ChEBI" id="CHEBI:33019"/>
        <dbReference type="ChEBI" id="CHEBI:46398"/>
        <dbReference type="ChEBI" id="CHEBI:233474"/>
    </reaction>
</comment>
<feature type="binding site" evidence="8">
    <location>
        <position position="174"/>
    </location>
    <ligand>
        <name>ATP</name>
        <dbReference type="ChEBI" id="CHEBI:30616"/>
    </ligand>
</feature>
<dbReference type="EC" id="2.7.7.-" evidence="8"/>
<proteinExistence type="inferred from homology"/>
<dbReference type="GO" id="GO:0000287">
    <property type="term" value="F:magnesium ion binding"/>
    <property type="evidence" value="ECO:0007669"/>
    <property type="project" value="UniProtKB-UniRule"/>
</dbReference>
<dbReference type="GO" id="GO:0030145">
    <property type="term" value="F:manganese ion binding"/>
    <property type="evidence" value="ECO:0007669"/>
    <property type="project" value="UniProtKB-UniRule"/>
</dbReference>
<organism evidence="9 10">
    <name type="scientific">Vibrio algicola</name>
    <dbReference type="NCBI Taxonomy" id="2662262"/>
    <lineage>
        <taxon>Bacteria</taxon>
        <taxon>Pseudomonadati</taxon>
        <taxon>Pseudomonadota</taxon>
        <taxon>Gammaproteobacteria</taxon>
        <taxon>Vibrionales</taxon>
        <taxon>Vibrionaceae</taxon>
        <taxon>Vibrio</taxon>
    </lineage>
</organism>
<evidence type="ECO:0000256" key="7">
    <source>
        <dbReference type="ARBA" id="ARBA00022842"/>
    </source>
</evidence>
<evidence type="ECO:0000256" key="6">
    <source>
        <dbReference type="ARBA" id="ARBA00022840"/>
    </source>
</evidence>
<keyword evidence="7 8" id="KW-0460">Magnesium</keyword>
<dbReference type="PANTHER" id="PTHR32057">
    <property type="entry name" value="PROTEIN ADENYLYLTRANSFERASE SELO, MITOCHONDRIAL"/>
    <property type="match status" value="1"/>
</dbReference>
<dbReference type="EMBL" id="CP045700">
    <property type="protein sequence ID" value="QGA66471.1"/>
    <property type="molecule type" value="Genomic_DNA"/>
</dbReference>
<evidence type="ECO:0000313" key="10">
    <source>
        <dbReference type="Proteomes" id="UP000348942"/>
    </source>
</evidence>
<keyword evidence="5 8" id="KW-0547">Nucleotide-binding</keyword>
<evidence type="ECO:0000256" key="1">
    <source>
        <dbReference type="ARBA" id="ARBA00009747"/>
    </source>
</evidence>
<keyword evidence="3 8" id="KW-0548">Nucleotidyltransferase</keyword>
<comment type="cofactor">
    <cofactor evidence="8">
        <name>Mg(2+)</name>
        <dbReference type="ChEBI" id="CHEBI:18420"/>
    </cofactor>
    <cofactor evidence="8">
        <name>Mn(2+)</name>
        <dbReference type="ChEBI" id="CHEBI:29035"/>
    </cofactor>
</comment>
<comment type="catalytic activity">
    <reaction evidence="8">
        <text>L-threonyl-[protein] + ATP = 3-O-(5'-adenylyl)-L-threonyl-[protein] + diphosphate</text>
        <dbReference type="Rhea" id="RHEA:54292"/>
        <dbReference type="Rhea" id="RHEA-COMP:11060"/>
        <dbReference type="Rhea" id="RHEA-COMP:13847"/>
        <dbReference type="ChEBI" id="CHEBI:30013"/>
        <dbReference type="ChEBI" id="CHEBI:30616"/>
        <dbReference type="ChEBI" id="CHEBI:33019"/>
        <dbReference type="ChEBI" id="CHEBI:138113"/>
        <dbReference type="EC" id="2.7.7.108"/>
    </reaction>
</comment>
<feature type="binding site" evidence="8">
    <location>
        <position position="124"/>
    </location>
    <ligand>
        <name>ATP</name>
        <dbReference type="ChEBI" id="CHEBI:30616"/>
    </ligand>
</feature>
<evidence type="ECO:0000256" key="2">
    <source>
        <dbReference type="ARBA" id="ARBA00022679"/>
    </source>
</evidence>
<dbReference type="HAMAP" id="MF_00692">
    <property type="entry name" value="SelO"/>
    <property type="match status" value="1"/>
</dbReference>
<dbReference type="GO" id="GO:0005524">
    <property type="term" value="F:ATP binding"/>
    <property type="evidence" value="ECO:0007669"/>
    <property type="project" value="UniProtKB-UniRule"/>
</dbReference>
<dbReference type="PANTHER" id="PTHR32057:SF14">
    <property type="entry name" value="PROTEIN ADENYLYLTRANSFERASE SELO, MITOCHONDRIAL"/>
    <property type="match status" value="1"/>
</dbReference>
<keyword evidence="10" id="KW-1185">Reference proteome</keyword>
<name>A0A5Q0TII2_9VIBR</name>
<evidence type="ECO:0000313" key="9">
    <source>
        <dbReference type="EMBL" id="QGA66471.1"/>
    </source>
</evidence>
<feature type="binding site" evidence="8">
    <location>
        <position position="181"/>
    </location>
    <ligand>
        <name>ATP</name>
        <dbReference type="ChEBI" id="CHEBI:30616"/>
    </ligand>
</feature>
<feature type="binding site" evidence="8">
    <location>
        <position position="111"/>
    </location>
    <ligand>
        <name>ATP</name>
        <dbReference type="ChEBI" id="CHEBI:30616"/>
    </ligand>
</feature>
<dbReference type="NCBIfam" id="NF000658">
    <property type="entry name" value="PRK00029.1"/>
    <property type="match status" value="1"/>
</dbReference>